<organism evidence="1">
    <name type="scientific">Arundo donax</name>
    <name type="common">Giant reed</name>
    <name type="synonym">Donax arundinaceus</name>
    <dbReference type="NCBI Taxonomy" id="35708"/>
    <lineage>
        <taxon>Eukaryota</taxon>
        <taxon>Viridiplantae</taxon>
        <taxon>Streptophyta</taxon>
        <taxon>Embryophyta</taxon>
        <taxon>Tracheophyta</taxon>
        <taxon>Spermatophyta</taxon>
        <taxon>Magnoliopsida</taxon>
        <taxon>Liliopsida</taxon>
        <taxon>Poales</taxon>
        <taxon>Poaceae</taxon>
        <taxon>PACMAD clade</taxon>
        <taxon>Arundinoideae</taxon>
        <taxon>Arundineae</taxon>
        <taxon>Arundo</taxon>
    </lineage>
</organism>
<dbReference type="EMBL" id="GBRH01205414">
    <property type="protein sequence ID" value="JAD92481.1"/>
    <property type="molecule type" value="Transcribed_RNA"/>
</dbReference>
<reference evidence="1" key="1">
    <citation type="submission" date="2014-09" db="EMBL/GenBank/DDBJ databases">
        <authorList>
            <person name="Magalhaes I.L.F."/>
            <person name="Oliveira U."/>
            <person name="Santos F.R."/>
            <person name="Vidigal T.H.D.A."/>
            <person name="Brescovit A.D."/>
            <person name="Santos A.J."/>
        </authorList>
    </citation>
    <scope>NUCLEOTIDE SEQUENCE</scope>
    <source>
        <tissue evidence="1">Shoot tissue taken approximately 20 cm above the soil surface</tissue>
    </source>
</reference>
<sequence length="64" mass="7654">MLKLKGPLLMFLKPFFWYSVHHHRPHPLLLLSPSLMLQLRSFVDVFQAFFFGYSVHHHRLLPAL</sequence>
<reference evidence="1" key="2">
    <citation type="journal article" date="2015" name="Data Brief">
        <title>Shoot transcriptome of the giant reed, Arundo donax.</title>
        <authorList>
            <person name="Barrero R.A."/>
            <person name="Guerrero F.D."/>
            <person name="Moolhuijzen P."/>
            <person name="Goolsby J.A."/>
            <person name="Tidwell J."/>
            <person name="Bellgard S.E."/>
            <person name="Bellgard M.I."/>
        </authorList>
    </citation>
    <scope>NUCLEOTIDE SEQUENCE</scope>
    <source>
        <tissue evidence="1">Shoot tissue taken approximately 20 cm above the soil surface</tissue>
    </source>
</reference>
<name>A0A0A9DXG8_ARUDO</name>
<dbReference type="AlphaFoldDB" id="A0A0A9DXG8"/>
<evidence type="ECO:0000313" key="1">
    <source>
        <dbReference type="EMBL" id="JAD92481.1"/>
    </source>
</evidence>
<accession>A0A0A9DXG8</accession>
<protein>
    <submittedName>
        <fullName evidence="1">Uncharacterized protein</fullName>
    </submittedName>
</protein>
<proteinExistence type="predicted"/>